<dbReference type="Pfam" id="PF06810">
    <property type="entry name" value="Phage_scaffold"/>
    <property type="match status" value="1"/>
</dbReference>
<reference evidence="2" key="1">
    <citation type="submission" date="2022-03" db="EMBL/GenBank/DDBJ databases">
        <title>Streptomyces 7R015 and 7R016 isolated from Barleria lupulina in Thailand.</title>
        <authorList>
            <person name="Kanchanasin P."/>
            <person name="Phongsopitanun W."/>
            <person name="Tanasupawat S."/>
        </authorList>
    </citation>
    <scope>NUCLEOTIDE SEQUENCE</scope>
    <source>
        <strain evidence="2">7R016</strain>
    </source>
</reference>
<feature type="compositionally biased region" description="Basic and acidic residues" evidence="1">
    <location>
        <begin position="209"/>
        <end position="221"/>
    </location>
</feature>
<dbReference type="InterPro" id="IPR009636">
    <property type="entry name" value="SCAF"/>
</dbReference>
<evidence type="ECO:0000313" key="3">
    <source>
        <dbReference type="Proteomes" id="UP001165270"/>
    </source>
</evidence>
<proteinExistence type="predicted"/>
<keyword evidence="3" id="KW-1185">Reference proteome</keyword>
<feature type="region of interest" description="Disordered" evidence="1">
    <location>
        <begin position="209"/>
        <end position="253"/>
    </location>
</feature>
<dbReference type="EMBL" id="JALDAX010000032">
    <property type="protein sequence ID" value="MCI3246315.1"/>
    <property type="molecule type" value="Genomic_DNA"/>
</dbReference>
<evidence type="ECO:0000256" key="1">
    <source>
        <dbReference type="SAM" id="MobiDB-lite"/>
    </source>
</evidence>
<evidence type="ECO:0000313" key="2">
    <source>
        <dbReference type="EMBL" id="MCI3246315.1"/>
    </source>
</evidence>
<feature type="compositionally biased region" description="Basic and acidic residues" evidence="1">
    <location>
        <begin position="115"/>
        <end position="161"/>
    </location>
</feature>
<feature type="region of interest" description="Disordered" evidence="1">
    <location>
        <begin position="1"/>
        <end position="163"/>
    </location>
</feature>
<feature type="compositionally biased region" description="Polar residues" evidence="1">
    <location>
        <begin position="11"/>
        <end position="20"/>
    </location>
</feature>
<comment type="caution">
    <text evidence="2">The sequence shown here is derived from an EMBL/GenBank/DDBJ whole genome shotgun (WGS) entry which is preliminary data.</text>
</comment>
<gene>
    <name evidence="2" type="ORF">MQN93_42155</name>
</gene>
<protein>
    <submittedName>
        <fullName evidence="2">Uncharacterized protein</fullName>
    </submittedName>
</protein>
<feature type="compositionally biased region" description="Acidic residues" evidence="1">
    <location>
        <begin position="46"/>
        <end position="75"/>
    </location>
</feature>
<dbReference type="Proteomes" id="UP001165270">
    <property type="component" value="Unassembled WGS sequence"/>
</dbReference>
<feature type="compositionally biased region" description="Basic and acidic residues" evidence="1">
    <location>
        <begin position="76"/>
        <end position="108"/>
    </location>
</feature>
<organism evidence="2 3">
    <name type="scientific">Streptomyces spinosisporus</name>
    <dbReference type="NCBI Taxonomy" id="2927582"/>
    <lineage>
        <taxon>Bacteria</taxon>
        <taxon>Bacillati</taxon>
        <taxon>Actinomycetota</taxon>
        <taxon>Actinomycetes</taxon>
        <taxon>Kitasatosporales</taxon>
        <taxon>Streptomycetaceae</taxon>
        <taxon>Streptomyces</taxon>
    </lineage>
</organism>
<sequence>MMGEHQMGIHHSTSTAQPNGISLPPGTILGYRADDRPIYVIAGGAEGDDNDTDFDVEIDDTPEGEPADDPEPEPEPEPKPEGTPKPKPPAKKDEPEPWKPPSEAEWRKTQAALKKSNEDGKRHRLRNKELEDAARANETDHEKALREAREEGEKKFREPMKRSGVRAALAEAGFASPDRLLKLVDWDAISVDDEGDLIGVEAEVDRVKADYPELLPQDKPKPKPRPTGAPKQAAPDKPKNSWEVHATRILGKA</sequence>
<name>A0ABS9XW50_9ACTN</name>
<feature type="compositionally biased region" description="Basic and acidic residues" evidence="1">
    <location>
        <begin position="234"/>
        <end position="246"/>
    </location>
</feature>
<accession>A0ABS9XW50</accession>